<evidence type="ECO:0000256" key="4">
    <source>
        <dbReference type="PROSITE-ProRule" id="PRU00285"/>
    </source>
</evidence>
<keyword evidence="7" id="KW-1133">Transmembrane helix</keyword>
<comment type="similarity">
    <text evidence="4 5">Belongs to the small heat shock protein (HSP20) family.</text>
</comment>
<keyword evidence="2" id="KW-1003">Cell membrane</keyword>
<evidence type="ECO:0000256" key="3">
    <source>
        <dbReference type="ARBA" id="ARBA00022821"/>
    </source>
</evidence>
<comment type="caution">
    <text evidence="9">The sequence shown here is derived from an EMBL/GenBank/DDBJ whole genome shotgun (WGS) entry which is preliminary data.</text>
</comment>
<feature type="compositionally biased region" description="Basic and acidic residues" evidence="6">
    <location>
        <begin position="155"/>
        <end position="164"/>
    </location>
</feature>
<gene>
    <name evidence="9" type="ORF">ACH5RR_009507</name>
</gene>
<feature type="transmembrane region" description="Helical" evidence="7">
    <location>
        <begin position="221"/>
        <end position="238"/>
    </location>
</feature>
<evidence type="ECO:0000256" key="6">
    <source>
        <dbReference type="SAM" id="MobiDB-lite"/>
    </source>
</evidence>
<evidence type="ECO:0000256" key="2">
    <source>
        <dbReference type="ARBA" id="ARBA00022475"/>
    </source>
</evidence>
<evidence type="ECO:0000256" key="1">
    <source>
        <dbReference type="ARBA" id="ARBA00004162"/>
    </source>
</evidence>
<evidence type="ECO:0000256" key="5">
    <source>
        <dbReference type="RuleBase" id="RU003616"/>
    </source>
</evidence>
<accession>A0ABD3AHH6</accession>
<evidence type="ECO:0000259" key="8">
    <source>
        <dbReference type="PROSITE" id="PS01031"/>
    </source>
</evidence>
<keyword evidence="7" id="KW-0472">Membrane</keyword>
<dbReference type="CDD" id="cd06464">
    <property type="entry name" value="ACD_sHsps-like"/>
    <property type="match status" value="1"/>
</dbReference>
<feature type="domain" description="SHSP" evidence="8">
    <location>
        <begin position="9"/>
        <end position="112"/>
    </location>
</feature>
<dbReference type="InterPro" id="IPR008978">
    <property type="entry name" value="HSP20-like_chaperone"/>
</dbReference>
<keyword evidence="10" id="KW-1185">Reference proteome</keyword>
<keyword evidence="3" id="KW-0611">Plant defense</keyword>
<comment type="subcellular location">
    <subcellularLocation>
        <location evidence="1">Cell membrane</location>
        <topology evidence="1">Single-pass membrane protein</topology>
    </subcellularLocation>
</comment>
<keyword evidence="7" id="KW-0812">Transmembrane</keyword>
<dbReference type="PANTHER" id="PTHR43670">
    <property type="entry name" value="HEAT SHOCK PROTEIN 26"/>
    <property type="match status" value="1"/>
</dbReference>
<feature type="region of interest" description="Disordered" evidence="6">
    <location>
        <begin position="101"/>
        <end position="174"/>
    </location>
</feature>
<dbReference type="Proteomes" id="UP001630127">
    <property type="component" value="Unassembled WGS sequence"/>
</dbReference>
<evidence type="ECO:0000313" key="10">
    <source>
        <dbReference type="Proteomes" id="UP001630127"/>
    </source>
</evidence>
<reference evidence="9 10" key="1">
    <citation type="submission" date="2024-11" db="EMBL/GenBank/DDBJ databases">
        <title>A near-complete genome assembly of Cinchona calisaya.</title>
        <authorList>
            <person name="Lian D.C."/>
            <person name="Zhao X.W."/>
            <person name="Wei L."/>
        </authorList>
    </citation>
    <scope>NUCLEOTIDE SEQUENCE [LARGE SCALE GENOMIC DNA]</scope>
    <source>
        <tissue evidence="9">Nenye</tissue>
    </source>
</reference>
<dbReference type="PANTHER" id="PTHR43670:SF73">
    <property type="entry name" value="INACTIVE PROTEIN RESTRICTED TEV MOVEMENT 2-LIKE"/>
    <property type="match status" value="1"/>
</dbReference>
<dbReference type="AlphaFoldDB" id="A0ABD3AHH6"/>
<dbReference type="Pfam" id="PF00011">
    <property type="entry name" value="HSP20"/>
    <property type="match status" value="1"/>
</dbReference>
<evidence type="ECO:0000256" key="7">
    <source>
        <dbReference type="SAM" id="Phobius"/>
    </source>
</evidence>
<name>A0ABD3AHH6_9GENT</name>
<dbReference type="EMBL" id="JBJUIK010000004">
    <property type="protein sequence ID" value="KAL3530185.1"/>
    <property type="molecule type" value="Genomic_DNA"/>
</dbReference>
<organism evidence="9 10">
    <name type="scientific">Cinchona calisaya</name>
    <dbReference type="NCBI Taxonomy" id="153742"/>
    <lineage>
        <taxon>Eukaryota</taxon>
        <taxon>Viridiplantae</taxon>
        <taxon>Streptophyta</taxon>
        <taxon>Embryophyta</taxon>
        <taxon>Tracheophyta</taxon>
        <taxon>Spermatophyta</taxon>
        <taxon>Magnoliopsida</taxon>
        <taxon>eudicotyledons</taxon>
        <taxon>Gunneridae</taxon>
        <taxon>Pentapetalae</taxon>
        <taxon>asterids</taxon>
        <taxon>lamiids</taxon>
        <taxon>Gentianales</taxon>
        <taxon>Rubiaceae</taxon>
        <taxon>Cinchonoideae</taxon>
        <taxon>Cinchoneae</taxon>
        <taxon>Cinchona</taxon>
    </lineage>
</organism>
<dbReference type="PROSITE" id="PS01031">
    <property type="entry name" value="SHSP"/>
    <property type="match status" value="1"/>
</dbReference>
<dbReference type="GO" id="GO:0006952">
    <property type="term" value="P:defense response"/>
    <property type="evidence" value="ECO:0007669"/>
    <property type="project" value="UniProtKB-KW"/>
</dbReference>
<dbReference type="Gene3D" id="2.60.40.790">
    <property type="match status" value="1"/>
</dbReference>
<proteinExistence type="inferred from homology"/>
<protein>
    <recommendedName>
        <fullName evidence="8">SHSP domain-containing protein</fullName>
    </recommendedName>
</protein>
<dbReference type="InterPro" id="IPR002068">
    <property type="entry name" value="A-crystallin/Hsp20_dom"/>
</dbReference>
<evidence type="ECO:0000313" key="9">
    <source>
        <dbReference type="EMBL" id="KAL3530185.1"/>
    </source>
</evidence>
<sequence length="250" mass="28216">MEAATPASRRYEEFEPSTEIVQEKDSDTIILHLPDFKKEKLKIQLTSTQILRISGEREIESNKSIRFQKGFPISSNYDVNRMTPKFENGILYLRLPKLVTSEDKQDNKLPVPEPPTPQKPEDKPQPDQKNVQQKSAEKASPGDDSTNLTNVPDVPQKKPEKELSKATSFTSDKRENDATWAACMTDKGATETADGSRKTRMENYRGIPADLATKLKVSRRVTNAVLVALLAVVLGLYINKFIRPFRKAEI</sequence>
<dbReference type="SUPFAM" id="SSF49764">
    <property type="entry name" value="HSP20-like chaperones"/>
    <property type="match status" value="1"/>
</dbReference>
<dbReference type="GO" id="GO:0005886">
    <property type="term" value="C:plasma membrane"/>
    <property type="evidence" value="ECO:0007669"/>
    <property type="project" value="UniProtKB-SubCell"/>
</dbReference>